<dbReference type="PROSITE" id="PS50089">
    <property type="entry name" value="ZF_RING_2"/>
    <property type="match status" value="1"/>
</dbReference>
<dbReference type="Gene3D" id="3.30.160.60">
    <property type="entry name" value="Classic Zinc Finger"/>
    <property type="match status" value="1"/>
</dbReference>
<sequence>METLESELTCPICLELFEDPLLLPCAHSLCFNCAHRILVSHCSNSKPLESISAFQCPTCRYVITLNHRGLEGLKRNVTLQNIIDRFQKASLSGPNSPTESRRLPPPQRPYTMDYRISCQFCEQDPPREAVKTCVTCEVSYCDRCLRATHPNKKPFTSHRLVEPVPDTHIRGLTCMEHENEKVNMYCMVDDQLICALCKLVGRHREHQVCSLTERFDKLKQTLENNLTNLVKRNSELENQMAKLIQICQQVEVNTAMHEAKLVEECDELVEIIRQRKQVIAVKIKESKVMKLRKLAQQIANCRQCLERSSALITQAEQSLKENDHARFLQTARNVAERVAMATASSQVLIPDVNLNEAFDNFALDFSREKKILEGLDYLTAPNPPSIREELCTASHDTITVHWTSEDEFSVTSYELQYTIYTGQTNFISLYNSADSWMIVPNIKQNHYTVHGLQSGTRYIFFVKAINQAGSRNSEPARLKTNSQPFKLDPKTAHKKLRLSNDCLTMEKDESSLKKSHTPERFSGTGSYGAAGNVFIDSGCHYWEVLLGASTWYAIGVAYKSAPKNEWSGKNSSSWVFSRCNNNFMVRHDGKEMLVEASLQLRRLGVLLDYDNNSLSFYDAMSSQHIHTFEISFLLPVVPTFMIWNKSVMILSGLPVPDFVEGTSLDHQEQQQQQMGLCRQESPYLTGMKNCH</sequence>
<dbReference type="Pfam" id="PF00041">
    <property type="entry name" value="fn3"/>
    <property type="match status" value="1"/>
</dbReference>
<evidence type="ECO:0000256" key="2">
    <source>
        <dbReference type="ARBA" id="ARBA00008518"/>
    </source>
</evidence>
<comment type="subcellular location">
    <subcellularLocation>
        <location evidence="1">Cytoplasm</location>
        <location evidence="1">Cytoskeleton</location>
    </subcellularLocation>
</comment>
<dbReference type="Proteomes" id="UP000694523">
    <property type="component" value="Unplaced"/>
</dbReference>
<evidence type="ECO:0000313" key="21">
    <source>
        <dbReference type="Ensembl" id="ENSNMLP00000030915.1"/>
    </source>
</evidence>
<dbReference type="SUPFAM" id="SSF57845">
    <property type="entry name" value="B-box zinc-binding domain"/>
    <property type="match status" value="1"/>
</dbReference>
<evidence type="ECO:0000259" key="19">
    <source>
        <dbReference type="PROSITE" id="PS50853"/>
    </source>
</evidence>
<dbReference type="InterPro" id="IPR013320">
    <property type="entry name" value="ConA-like_dom_sf"/>
</dbReference>
<dbReference type="SUPFAM" id="SSF49899">
    <property type="entry name" value="Concanavalin A-like lectins/glucanases"/>
    <property type="match status" value="1"/>
</dbReference>
<feature type="coiled-coil region" evidence="15">
    <location>
        <begin position="219"/>
        <end position="253"/>
    </location>
</feature>
<dbReference type="InterPro" id="IPR047063">
    <property type="entry name" value="MID2_Bbox2_Zfn"/>
</dbReference>
<feature type="domain" description="RING-type" evidence="16">
    <location>
        <begin position="10"/>
        <end position="60"/>
    </location>
</feature>
<evidence type="ECO:0000256" key="6">
    <source>
        <dbReference type="ARBA" id="ARBA00022701"/>
    </source>
</evidence>
<dbReference type="Pfam" id="PF13445">
    <property type="entry name" value="zf-RING_UBOX"/>
    <property type="match status" value="1"/>
</dbReference>
<evidence type="ECO:0000256" key="9">
    <source>
        <dbReference type="ARBA" id="ARBA00022771"/>
    </source>
</evidence>
<dbReference type="InterPro" id="IPR013783">
    <property type="entry name" value="Ig-like_fold"/>
</dbReference>
<dbReference type="InterPro" id="IPR003877">
    <property type="entry name" value="SPRY_dom"/>
</dbReference>
<accession>A0A8C6U4H2</accession>
<dbReference type="GO" id="GO:0008017">
    <property type="term" value="F:microtubule binding"/>
    <property type="evidence" value="ECO:0007669"/>
    <property type="project" value="TreeGrafter"/>
</dbReference>
<dbReference type="PANTHER" id="PTHR24099:SF12">
    <property type="entry name" value="E3 UBIQUITIN-PROTEIN LIGASE MID2-RELATED"/>
    <property type="match status" value="1"/>
</dbReference>
<dbReference type="SUPFAM" id="SSF57850">
    <property type="entry name" value="RING/U-box"/>
    <property type="match status" value="1"/>
</dbReference>
<dbReference type="Gene3D" id="3.30.40.10">
    <property type="entry name" value="Zinc/RING finger domain, C3HC4 (zinc finger)"/>
    <property type="match status" value="1"/>
</dbReference>
<comment type="similarity">
    <text evidence="2">Belongs to the TRIM/RBCC family.</text>
</comment>
<keyword evidence="10" id="KW-0833">Ubl conjugation pathway</keyword>
<dbReference type="InterPro" id="IPR000315">
    <property type="entry name" value="Znf_B-box"/>
</dbReference>
<keyword evidence="7" id="KW-0479">Metal-binding</keyword>
<dbReference type="AlphaFoldDB" id="A0A8C6U4H2"/>
<dbReference type="GO" id="GO:0008270">
    <property type="term" value="F:zinc ion binding"/>
    <property type="evidence" value="ECO:0007669"/>
    <property type="project" value="UniProtKB-KW"/>
</dbReference>
<evidence type="ECO:0000256" key="12">
    <source>
        <dbReference type="ARBA" id="ARBA00023054"/>
    </source>
</evidence>
<evidence type="ECO:0000256" key="11">
    <source>
        <dbReference type="ARBA" id="ARBA00022833"/>
    </source>
</evidence>
<keyword evidence="13" id="KW-0206">Cytoskeleton</keyword>
<dbReference type="CDD" id="cd00063">
    <property type="entry name" value="FN3"/>
    <property type="match status" value="1"/>
</dbReference>
<dbReference type="Pfam" id="PF22586">
    <property type="entry name" value="ANCHR-like_BBOX"/>
    <property type="match status" value="1"/>
</dbReference>
<dbReference type="CDD" id="cd19823">
    <property type="entry name" value="Bbox2_MID2_C-I"/>
    <property type="match status" value="1"/>
</dbReference>
<evidence type="ECO:0000259" key="17">
    <source>
        <dbReference type="PROSITE" id="PS50119"/>
    </source>
</evidence>
<dbReference type="Pfam" id="PF18568">
    <property type="entry name" value="COS"/>
    <property type="match status" value="1"/>
</dbReference>
<dbReference type="PROSITE" id="PS50119">
    <property type="entry name" value="ZF_BBOX"/>
    <property type="match status" value="1"/>
</dbReference>
<keyword evidence="3" id="KW-0963">Cytoplasm</keyword>
<keyword evidence="11" id="KW-0862">Zinc</keyword>
<dbReference type="SMART" id="SM00184">
    <property type="entry name" value="RING"/>
    <property type="match status" value="1"/>
</dbReference>
<evidence type="ECO:0000313" key="22">
    <source>
        <dbReference type="Proteomes" id="UP000694523"/>
    </source>
</evidence>
<keyword evidence="9 14" id="KW-0863">Zinc-finger</keyword>
<name>A0A8C6U4H2_9GOBI</name>
<dbReference type="InterPro" id="IPR003961">
    <property type="entry name" value="FN3_dom"/>
</dbReference>
<evidence type="ECO:0000256" key="5">
    <source>
        <dbReference type="ARBA" id="ARBA00022679"/>
    </source>
</evidence>
<feature type="domain" description="COS" evidence="20">
    <location>
        <begin position="319"/>
        <end position="378"/>
    </location>
</feature>
<dbReference type="PROSITE" id="PS00518">
    <property type="entry name" value="ZF_RING_1"/>
    <property type="match status" value="1"/>
</dbReference>
<dbReference type="InterPro" id="IPR003649">
    <property type="entry name" value="Bbox_C"/>
</dbReference>
<dbReference type="SMART" id="SM00336">
    <property type="entry name" value="BBOX"/>
    <property type="match status" value="2"/>
</dbReference>
<reference evidence="21" key="1">
    <citation type="submission" date="2025-08" db="UniProtKB">
        <authorList>
            <consortium name="Ensembl"/>
        </authorList>
    </citation>
    <scope>IDENTIFICATION</scope>
</reference>
<dbReference type="PRINTS" id="PR01407">
    <property type="entry name" value="BUTYPHLNCDUF"/>
</dbReference>
<keyword evidence="8" id="KW-0677">Repeat</keyword>
<dbReference type="SMART" id="SM00502">
    <property type="entry name" value="BBC"/>
    <property type="match status" value="1"/>
</dbReference>
<organism evidence="21 22">
    <name type="scientific">Neogobius melanostomus</name>
    <name type="common">round goby</name>
    <dbReference type="NCBI Taxonomy" id="47308"/>
    <lineage>
        <taxon>Eukaryota</taxon>
        <taxon>Metazoa</taxon>
        <taxon>Chordata</taxon>
        <taxon>Craniata</taxon>
        <taxon>Vertebrata</taxon>
        <taxon>Euteleostomi</taxon>
        <taxon>Actinopterygii</taxon>
        <taxon>Neopterygii</taxon>
        <taxon>Teleostei</taxon>
        <taxon>Neoteleostei</taxon>
        <taxon>Acanthomorphata</taxon>
        <taxon>Gobiaria</taxon>
        <taxon>Gobiiformes</taxon>
        <taxon>Gobioidei</taxon>
        <taxon>Gobiidae</taxon>
        <taxon>Benthophilinae</taxon>
        <taxon>Neogobiini</taxon>
        <taxon>Neogobius</taxon>
    </lineage>
</organism>
<dbReference type="Gene3D" id="1.20.5.170">
    <property type="match status" value="1"/>
</dbReference>
<keyword evidence="5" id="KW-0808">Transferase</keyword>
<proteinExistence type="inferred from homology"/>
<dbReference type="PROSITE" id="PS50188">
    <property type="entry name" value="B302_SPRY"/>
    <property type="match status" value="1"/>
</dbReference>
<keyword evidence="22" id="KW-1185">Reference proteome</keyword>
<evidence type="ECO:0000256" key="4">
    <source>
        <dbReference type="ARBA" id="ARBA00022553"/>
    </source>
</evidence>
<keyword evidence="4" id="KW-0597">Phosphoprotein</keyword>
<dbReference type="InterPro" id="IPR050617">
    <property type="entry name" value="E3_ligase_FN3/SPRY"/>
</dbReference>
<dbReference type="InterPro" id="IPR047064">
    <property type="entry name" value="MID2_Bbox1_Zfn"/>
</dbReference>
<dbReference type="CDD" id="cd19837">
    <property type="entry name" value="Bbox1_MID2_C-I"/>
    <property type="match status" value="1"/>
</dbReference>
<evidence type="ECO:0000256" key="1">
    <source>
        <dbReference type="ARBA" id="ARBA00004245"/>
    </source>
</evidence>
<dbReference type="InterPro" id="IPR017907">
    <property type="entry name" value="Znf_RING_CS"/>
</dbReference>
<dbReference type="InterPro" id="IPR001870">
    <property type="entry name" value="B30.2/SPRY"/>
</dbReference>
<feature type="domain" description="B box-type" evidence="17">
    <location>
        <begin position="169"/>
        <end position="211"/>
    </location>
</feature>
<dbReference type="PROSITE" id="PS51262">
    <property type="entry name" value="COS"/>
    <property type="match status" value="1"/>
</dbReference>
<dbReference type="SMART" id="SM00449">
    <property type="entry name" value="SPRY"/>
    <property type="match status" value="1"/>
</dbReference>
<dbReference type="Ensembl" id="ENSNMLT00000034456.1">
    <property type="protein sequence ID" value="ENSNMLP00000030915.1"/>
    <property type="gene ID" value="ENSNMLG00000019340.1"/>
</dbReference>
<keyword evidence="6" id="KW-0493">Microtubule</keyword>
<protein>
    <submittedName>
        <fullName evidence="21">Midline 2</fullName>
    </submittedName>
</protein>
<evidence type="ECO:0000256" key="13">
    <source>
        <dbReference type="ARBA" id="ARBA00023212"/>
    </source>
</evidence>
<dbReference type="InterPro" id="IPR001841">
    <property type="entry name" value="Znf_RING"/>
</dbReference>
<dbReference type="SMART" id="SM00060">
    <property type="entry name" value="FN3"/>
    <property type="match status" value="1"/>
</dbReference>
<dbReference type="InterPro" id="IPR003879">
    <property type="entry name" value="Butyrophylin_SPRY"/>
</dbReference>
<dbReference type="PROSITE" id="PS50853">
    <property type="entry name" value="FN3"/>
    <property type="match status" value="1"/>
</dbReference>
<dbReference type="Gene3D" id="2.60.40.10">
    <property type="entry name" value="Immunoglobulins"/>
    <property type="match status" value="1"/>
</dbReference>
<dbReference type="InterPro" id="IPR043136">
    <property type="entry name" value="B30.2/SPRY_sf"/>
</dbReference>
<dbReference type="InterPro" id="IPR040859">
    <property type="entry name" value="Midline-1_COS"/>
</dbReference>
<evidence type="ECO:0000256" key="10">
    <source>
        <dbReference type="ARBA" id="ARBA00022786"/>
    </source>
</evidence>
<dbReference type="InterPro" id="IPR017903">
    <property type="entry name" value="COS_domain"/>
</dbReference>
<evidence type="ECO:0000256" key="3">
    <source>
        <dbReference type="ARBA" id="ARBA00022490"/>
    </source>
</evidence>
<dbReference type="Gene3D" id="4.10.830.40">
    <property type="match status" value="1"/>
</dbReference>
<dbReference type="FunFam" id="4.10.830.40:FF:000002">
    <property type="entry name" value="probable E3 ubiquitin-protein ligase MID2"/>
    <property type="match status" value="1"/>
</dbReference>
<dbReference type="InterPro" id="IPR036116">
    <property type="entry name" value="FN3_sf"/>
</dbReference>
<keyword evidence="12 15" id="KW-0175">Coiled coil</keyword>
<dbReference type="Gene3D" id="2.60.120.920">
    <property type="match status" value="1"/>
</dbReference>
<evidence type="ECO:0000259" key="18">
    <source>
        <dbReference type="PROSITE" id="PS50188"/>
    </source>
</evidence>
<feature type="domain" description="Fibronectin type-III" evidence="19">
    <location>
        <begin position="383"/>
        <end position="483"/>
    </location>
</feature>
<dbReference type="InterPro" id="IPR027370">
    <property type="entry name" value="Znf-RING_euk"/>
</dbReference>
<dbReference type="InterPro" id="IPR035752">
    <property type="entry name" value="SPRY/PRY_TRIM1"/>
</dbReference>
<evidence type="ECO:0000256" key="14">
    <source>
        <dbReference type="PROSITE-ProRule" id="PRU00024"/>
    </source>
</evidence>
<dbReference type="GO" id="GO:0016740">
    <property type="term" value="F:transferase activity"/>
    <property type="evidence" value="ECO:0007669"/>
    <property type="project" value="UniProtKB-KW"/>
</dbReference>
<dbReference type="GO" id="GO:0005874">
    <property type="term" value="C:microtubule"/>
    <property type="evidence" value="ECO:0007669"/>
    <property type="project" value="UniProtKB-KW"/>
</dbReference>
<evidence type="ECO:0000259" key="20">
    <source>
        <dbReference type="PROSITE" id="PS51262"/>
    </source>
</evidence>
<evidence type="ECO:0000259" key="16">
    <source>
        <dbReference type="PROSITE" id="PS50089"/>
    </source>
</evidence>
<dbReference type="SUPFAM" id="SSF49265">
    <property type="entry name" value="Fibronectin type III"/>
    <property type="match status" value="1"/>
</dbReference>
<dbReference type="CDD" id="cd13739">
    <property type="entry name" value="SPRY_PRY_TRIM1"/>
    <property type="match status" value="1"/>
</dbReference>
<evidence type="ECO:0000256" key="7">
    <source>
        <dbReference type="ARBA" id="ARBA00022723"/>
    </source>
</evidence>
<evidence type="ECO:0000256" key="15">
    <source>
        <dbReference type="SAM" id="Coils"/>
    </source>
</evidence>
<evidence type="ECO:0000256" key="8">
    <source>
        <dbReference type="ARBA" id="ARBA00022737"/>
    </source>
</evidence>
<dbReference type="PANTHER" id="PTHR24099">
    <property type="entry name" value="E3 UBIQUITIN-PROTEIN LIGASE TRIM36-RELATED"/>
    <property type="match status" value="1"/>
</dbReference>
<reference evidence="21" key="2">
    <citation type="submission" date="2025-09" db="UniProtKB">
        <authorList>
            <consortium name="Ensembl"/>
        </authorList>
    </citation>
    <scope>IDENTIFICATION</scope>
</reference>
<dbReference type="Pfam" id="PF00622">
    <property type="entry name" value="SPRY"/>
    <property type="match status" value="1"/>
</dbReference>
<dbReference type="InterPro" id="IPR013083">
    <property type="entry name" value="Znf_RING/FYVE/PHD"/>
</dbReference>
<feature type="domain" description="B30.2/SPRY" evidence="18">
    <location>
        <begin position="465"/>
        <end position="658"/>
    </location>
</feature>
<dbReference type="Pfam" id="PF00643">
    <property type="entry name" value="zf-B_box"/>
    <property type="match status" value="1"/>
</dbReference>
<dbReference type="GO" id="GO:0035372">
    <property type="term" value="P:protein localization to microtubule"/>
    <property type="evidence" value="ECO:0007669"/>
    <property type="project" value="TreeGrafter"/>
</dbReference>
<dbReference type="FunFam" id="3.30.40.10:FF:000014">
    <property type="entry name" value="probable E3 ubiquitin-protein ligase MID2"/>
    <property type="match status" value="1"/>
</dbReference>